<feature type="transmembrane region" description="Helical" evidence="2">
    <location>
        <begin position="6"/>
        <end position="25"/>
    </location>
</feature>
<accession>A0A1I7RMG2</accession>
<evidence type="ECO:0000313" key="3">
    <source>
        <dbReference type="EMBL" id="CAD5228039.1"/>
    </source>
</evidence>
<dbReference type="EMBL" id="CAJFCV020000004">
    <property type="protein sequence ID" value="CAG9118459.1"/>
    <property type="molecule type" value="Genomic_DNA"/>
</dbReference>
<proteinExistence type="predicted"/>
<keyword evidence="6" id="KW-1185">Reference proteome</keyword>
<dbReference type="SMR" id="A0A1I7RMG2"/>
<feature type="compositionally biased region" description="Basic and acidic residues" evidence="1">
    <location>
        <begin position="37"/>
        <end position="53"/>
    </location>
</feature>
<keyword evidence="2" id="KW-0812">Transmembrane</keyword>
<sequence length="94" mass="10366">MTVLPLVFILLEVIGVLAFVIGGLCSKRKKENTAPPKKPEPIKKVEPNKDPKPAKSMVKPPEKEKSKTERKPPVEDTADNDGEEKYDDIEVGGN</sequence>
<gene>
    <name evidence="3" type="ORF">BXYJ_LOCUS10245</name>
</gene>
<feature type="compositionally biased region" description="Acidic residues" evidence="1">
    <location>
        <begin position="76"/>
        <end position="94"/>
    </location>
</feature>
<feature type="compositionally biased region" description="Basic and acidic residues" evidence="1">
    <location>
        <begin position="60"/>
        <end position="74"/>
    </location>
</feature>
<evidence type="ECO:0000313" key="5">
    <source>
        <dbReference type="Proteomes" id="UP000095284"/>
    </source>
</evidence>
<dbReference type="Proteomes" id="UP000582659">
    <property type="component" value="Unassembled WGS sequence"/>
</dbReference>
<protein>
    <submittedName>
        <fullName evidence="3">(pine wood nematode) hypothetical protein</fullName>
    </submittedName>
</protein>
<keyword evidence="2" id="KW-1133">Transmembrane helix</keyword>
<evidence type="ECO:0000313" key="6">
    <source>
        <dbReference type="Proteomes" id="UP000659654"/>
    </source>
</evidence>
<dbReference type="EMBL" id="CAJFDI010000004">
    <property type="protein sequence ID" value="CAD5228039.1"/>
    <property type="molecule type" value="Genomic_DNA"/>
</dbReference>
<dbReference type="AlphaFoldDB" id="A0A1I7RMG2"/>
<evidence type="ECO:0000313" key="4">
    <source>
        <dbReference type="EMBL" id="CAG9118459.1"/>
    </source>
</evidence>
<keyword evidence="2" id="KW-0472">Membrane</keyword>
<dbReference type="Proteomes" id="UP000659654">
    <property type="component" value="Unassembled WGS sequence"/>
</dbReference>
<evidence type="ECO:0000256" key="1">
    <source>
        <dbReference type="SAM" id="MobiDB-lite"/>
    </source>
</evidence>
<evidence type="ECO:0000256" key="2">
    <source>
        <dbReference type="SAM" id="Phobius"/>
    </source>
</evidence>
<reference evidence="7" key="1">
    <citation type="submission" date="2016-11" db="UniProtKB">
        <authorList>
            <consortium name="WormBaseParasite"/>
        </authorList>
    </citation>
    <scope>IDENTIFICATION</scope>
</reference>
<reference evidence="4" key="2">
    <citation type="submission" date="2020-08" db="EMBL/GenBank/DDBJ databases">
        <authorList>
            <person name="Kikuchi T."/>
        </authorList>
    </citation>
    <scope>NUCLEOTIDE SEQUENCE</scope>
    <source>
        <strain evidence="3">Ka4C1</strain>
    </source>
</reference>
<dbReference type="WBParaSite" id="BXY_0189700.1">
    <property type="protein sequence ID" value="BXY_0189700.1"/>
    <property type="gene ID" value="BXY_0189700"/>
</dbReference>
<evidence type="ECO:0000313" key="7">
    <source>
        <dbReference type="WBParaSite" id="BXY_0189700.1"/>
    </source>
</evidence>
<organism evidence="5 7">
    <name type="scientific">Bursaphelenchus xylophilus</name>
    <name type="common">Pinewood nematode worm</name>
    <name type="synonym">Aphelenchoides xylophilus</name>
    <dbReference type="NCBI Taxonomy" id="6326"/>
    <lineage>
        <taxon>Eukaryota</taxon>
        <taxon>Metazoa</taxon>
        <taxon>Ecdysozoa</taxon>
        <taxon>Nematoda</taxon>
        <taxon>Chromadorea</taxon>
        <taxon>Rhabditida</taxon>
        <taxon>Tylenchina</taxon>
        <taxon>Tylenchomorpha</taxon>
        <taxon>Aphelenchoidea</taxon>
        <taxon>Aphelenchoididae</taxon>
        <taxon>Bursaphelenchus</taxon>
    </lineage>
</organism>
<name>A0A1I7RMG2_BURXY</name>
<dbReference type="Proteomes" id="UP000095284">
    <property type="component" value="Unplaced"/>
</dbReference>
<feature type="region of interest" description="Disordered" evidence="1">
    <location>
        <begin position="28"/>
        <end position="94"/>
    </location>
</feature>